<organism evidence="2 3">
    <name type="scientific">Dyella thiooxydans</name>
    <dbReference type="NCBI Taxonomy" id="445710"/>
    <lineage>
        <taxon>Bacteria</taxon>
        <taxon>Pseudomonadati</taxon>
        <taxon>Pseudomonadota</taxon>
        <taxon>Gammaproteobacteria</taxon>
        <taxon>Lysobacterales</taxon>
        <taxon>Rhodanobacteraceae</taxon>
        <taxon>Dyella</taxon>
    </lineage>
</organism>
<dbReference type="OrthoDB" id="6402501at2"/>
<name>A0A160N2V1_9GAMM</name>
<keyword evidence="1" id="KW-0472">Membrane</keyword>
<feature type="transmembrane region" description="Helical" evidence="1">
    <location>
        <begin position="6"/>
        <end position="28"/>
    </location>
</feature>
<dbReference type="STRING" id="445710.ATSB10_28090"/>
<reference evidence="2 3" key="1">
    <citation type="submission" date="2016-02" db="EMBL/GenBank/DDBJ databases">
        <title>Complete genome sequencing and analysis of ATSB10, Dyella thiooxydans isolated from rhizosphere soil of sunflower (Helianthus annuus L.).</title>
        <authorList>
            <person name="Lee Y."/>
            <person name="Hwangbo K."/>
            <person name="Chung H."/>
            <person name="Yoo J."/>
            <person name="Kim K.Y."/>
            <person name="Sa T.M."/>
            <person name="Um Y."/>
            <person name="Madhaiyan M."/>
        </authorList>
    </citation>
    <scope>NUCLEOTIDE SEQUENCE [LARGE SCALE GENOMIC DNA]</scope>
    <source>
        <strain evidence="2 3">ATSB10</strain>
    </source>
</reference>
<evidence type="ECO:0000313" key="3">
    <source>
        <dbReference type="Proteomes" id="UP000077255"/>
    </source>
</evidence>
<evidence type="ECO:0000256" key="1">
    <source>
        <dbReference type="SAM" id="Phobius"/>
    </source>
</evidence>
<keyword evidence="3" id="KW-1185">Reference proteome</keyword>
<dbReference type="PATRIC" id="fig|445710.3.peg.2804"/>
<dbReference type="KEGG" id="dtx:ATSB10_28090"/>
<keyword evidence="1" id="KW-1133">Transmembrane helix</keyword>
<evidence type="ECO:0000313" key="2">
    <source>
        <dbReference type="EMBL" id="AND70263.1"/>
    </source>
</evidence>
<protein>
    <submittedName>
        <fullName evidence="2">Cytochrome C oxidase</fullName>
    </submittedName>
</protein>
<dbReference type="Proteomes" id="UP000077255">
    <property type="component" value="Chromosome"/>
</dbReference>
<keyword evidence="1" id="KW-0812">Transmembrane</keyword>
<accession>A0A160N2V1</accession>
<dbReference type="InterPro" id="IPR008621">
    <property type="entry name" value="Cbb3-typ_cyt_oxidase_comp"/>
</dbReference>
<proteinExistence type="predicted"/>
<dbReference type="RefSeq" id="WP_063673322.1">
    <property type="nucleotide sequence ID" value="NZ_CP014841.1"/>
</dbReference>
<sequence>MSHDAWGHLAGAVTVVLMLTFVGIWVWAWRKRHREVFRHMAGLPMEDAVDPTADDDAGEQR</sequence>
<dbReference type="Pfam" id="PF05545">
    <property type="entry name" value="FixQ"/>
    <property type="match status" value="1"/>
</dbReference>
<dbReference type="AlphaFoldDB" id="A0A160N2V1"/>
<dbReference type="EMBL" id="CP014841">
    <property type="protein sequence ID" value="AND70263.1"/>
    <property type="molecule type" value="Genomic_DNA"/>
</dbReference>
<gene>
    <name evidence="2" type="ORF">ATSB10_28090</name>
</gene>